<sequence length="398" mass="43394">MKRSNRGPRSGENLSAGRVEYLEQARRRVQARRLRRTVVIVLLLAALVVYATGAVGSSIALAKDLVDSVKIAFLPRQGYPQQTGIQEIYQIEPLAGGYVLLGEEGCVVYSDKGNRLNSIQTSYARPALAVGKTHFVLYNRSGNELRVESRTQNLYTMTMENKIYLCGMADDGKLAVVTEDTRTLARLTVYSAQMEELLRWSVTTTEGTPLRVAFSPDNGKLAVATLTAKDSAILSNLYLLGVSEGDPVCLAGVPGCIPQWVGWTSNREILVIYDDHAALYDVSGAEKGRYDYGGNGLVDFSVGDAGPALLFEGGQVALLNKGLGIEYQGAVPSANRILRTKENFYLLCDQSVEVFGADGVYQWSQQLEAKPEALLAGRQLLLFCSNTVQQLEPPAPEE</sequence>
<proteinExistence type="predicted"/>
<dbReference type="InterPro" id="IPR043765">
    <property type="entry name" value="DUF5711"/>
</dbReference>
<comment type="caution">
    <text evidence="2">The sequence shown here is derived from an EMBL/GenBank/DDBJ whole genome shotgun (WGS) entry which is preliminary data.</text>
</comment>
<evidence type="ECO:0008006" key="4">
    <source>
        <dbReference type="Google" id="ProtNLM"/>
    </source>
</evidence>
<organism evidence="2 3">
    <name type="scientific">Faecalibacterium gallinarum</name>
    <dbReference type="NCBI Taxonomy" id="2903556"/>
    <lineage>
        <taxon>Bacteria</taxon>
        <taxon>Bacillati</taxon>
        <taxon>Bacillota</taxon>
        <taxon>Clostridia</taxon>
        <taxon>Eubacteriales</taxon>
        <taxon>Oscillospiraceae</taxon>
        <taxon>Faecalibacterium</taxon>
    </lineage>
</organism>
<accession>A0AA37J127</accession>
<evidence type="ECO:0000313" key="2">
    <source>
        <dbReference type="EMBL" id="GJN65830.1"/>
    </source>
</evidence>
<dbReference type="Pfam" id="PF18975">
    <property type="entry name" value="DUF5711"/>
    <property type="match status" value="1"/>
</dbReference>
<keyword evidence="1" id="KW-0812">Transmembrane</keyword>
<dbReference type="InterPro" id="IPR011044">
    <property type="entry name" value="Quino_amine_DH_bsu"/>
</dbReference>
<dbReference type="Proteomes" id="UP001055185">
    <property type="component" value="Unassembled WGS sequence"/>
</dbReference>
<evidence type="ECO:0000313" key="3">
    <source>
        <dbReference type="Proteomes" id="UP001055185"/>
    </source>
</evidence>
<reference evidence="2" key="1">
    <citation type="journal article" date="2022" name="Int. J. Syst. Evol. Microbiol.">
        <title>Genome-based, phenotypic and chemotaxonomic classification of Faecalibacterium strains: proposal of three novel species Faecalibacterium duncaniae sp. nov., Faecalibacterium hattorii sp. nov. and Faecalibacterium gallinarum sp. nov. .</title>
        <authorList>
            <person name="Sakamoto M."/>
            <person name="Sakurai N."/>
            <person name="Tanno H."/>
            <person name="Iino T."/>
            <person name="Ohkuma M."/>
            <person name="Endo A."/>
        </authorList>
    </citation>
    <scope>NUCLEOTIDE SEQUENCE</scope>
    <source>
        <strain evidence="2">JCM 17207</strain>
    </source>
</reference>
<dbReference type="AlphaFoldDB" id="A0AA37J127"/>
<dbReference type="SUPFAM" id="SSF50969">
    <property type="entry name" value="YVTN repeat-like/Quinoprotein amine dehydrogenase"/>
    <property type="match status" value="1"/>
</dbReference>
<keyword evidence="3" id="KW-1185">Reference proteome</keyword>
<dbReference type="EMBL" id="BQKV01000109">
    <property type="protein sequence ID" value="GJN65830.1"/>
    <property type="molecule type" value="Genomic_DNA"/>
</dbReference>
<protein>
    <recommendedName>
        <fullName evidence="4">Protein TolB</fullName>
    </recommendedName>
</protein>
<evidence type="ECO:0000256" key="1">
    <source>
        <dbReference type="SAM" id="Phobius"/>
    </source>
</evidence>
<keyword evidence="1" id="KW-0472">Membrane</keyword>
<dbReference type="RefSeq" id="WP_238318039.1">
    <property type="nucleotide sequence ID" value="NZ_BQKV01000109.1"/>
</dbReference>
<gene>
    <name evidence="2" type="ORF">JCM17207_24550</name>
</gene>
<keyword evidence="1" id="KW-1133">Transmembrane helix</keyword>
<name>A0AA37J127_9FIRM</name>
<feature type="transmembrane region" description="Helical" evidence="1">
    <location>
        <begin position="37"/>
        <end position="61"/>
    </location>
</feature>